<dbReference type="PROSITE" id="PS50075">
    <property type="entry name" value="CARRIER"/>
    <property type="match status" value="1"/>
</dbReference>
<keyword evidence="1" id="KW-0596">Phosphopantetheine</keyword>
<keyword evidence="5" id="KW-1185">Reference proteome</keyword>
<dbReference type="Gene3D" id="1.10.1200.10">
    <property type="entry name" value="ACP-like"/>
    <property type="match status" value="1"/>
</dbReference>
<dbReference type="InterPro" id="IPR009081">
    <property type="entry name" value="PP-bd_ACP"/>
</dbReference>
<comment type="caution">
    <text evidence="4">The sequence shown here is derived from an EMBL/GenBank/DDBJ whole genome shotgun (WGS) entry which is preliminary data.</text>
</comment>
<dbReference type="Proteomes" id="UP000028537">
    <property type="component" value="Unassembled WGS sequence"/>
</dbReference>
<dbReference type="eggNOG" id="COG0236">
    <property type="taxonomic scope" value="Bacteria"/>
</dbReference>
<dbReference type="PROSITE" id="PS00012">
    <property type="entry name" value="PHOSPHOPANTETHEINE"/>
    <property type="match status" value="1"/>
</dbReference>
<organism evidence="4 5">
    <name type="scientific">Ureaplasma diversum NCTC 246</name>
    <dbReference type="NCBI Taxonomy" id="1188241"/>
    <lineage>
        <taxon>Bacteria</taxon>
        <taxon>Bacillati</taxon>
        <taxon>Mycoplasmatota</taxon>
        <taxon>Mycoplasmoidales</taxon>
        <taxon>Mycoplasmoidaceae</taxon>
        <taxon>Ureaplasma</taxon>
    </lineage>
</organism>
<protein>
    <submittedName>
        <fullName evidence="4">Acyl carrier protein</fullName>
    </submittedName>
</protein>
<accession>A0A084EZM4</accession>
<proteinExistence type="predicted"/>
<dbReference type="OrthoDB" id="404077at2"/>
<dbReference type="SUPFAM" id="SSF47336">
    <property type="entry name" value="ACP-like"/>
    <property type="match status" value="1"/>
</dbReference>
<dbReference type="Pfam" id="PF00550">
    <property type="entry name" value="PP-binding"/>
    <property type="match status" value="1"/>
</dbReference>
<gene>
    <name evidence="4" type="ORF">UDIV_3160</name>
</gene>
<reference evidence="4 5" key="1">
    <citation type="submission" date="2014-02" db="EMBL/GenBank/DDBJ databases">
        <title>Genome sequence of Ureaplasma diversum strain 246.</title>
        <authorList>
            <person name="Sirand-Pugnet P."/>
            <person name="Breton M."/>
            <person name="Dordet-Frisoni E."/>
            <person name="Baranowski E."/>
            <person name="Barre A."/>
            <person name="Couture C."/>
            <person name="Dupuy V."/>
            <person name="Gaurivaud P."/>
            <person name="Jacob D."/>
            <person name="Lemaitre C."/>
            <person name="Manso-Silvan L."/>
            <person name="Nikolski M."/>
            <person name="Nouvel L.-X."/>
            <person name="Poumarat F."/>
            <person name="Tardy F."/>
            <person name="Thebault P."/>
            <person name="Theil S."/>
            <person name="Citti C."/>
            <person name="Thiaucourt F."/>
            <person name="Blanchard A."/>
        </authorList>
    </citation>
    <scope>NUCLEOTIDE SEQUENCE [LARGE SCALE GENOMIC DNA]</scope>
    <source>
        <strain evidence="4 5">NCTC 246</strain>
    </source>
</reference>
<feature type="domain" description="Carrier" evidence="3">
    <location>
        <begin position="1"/>
        <end position="73"/>
    </location>
</feature>
<evidence type="ECO:0000313" key="5">
    <source>
        <dbReference type="Proteomes" id="UP000028537"/>
    </source>
</evidence>
<dbReference type="InterPro" id="IPR006162">
    <property type="entry name" value="Ppantetheine_attach_site"/>
</dbReference>
<evidence type="ECO:0000256" key="2">
    <source>
        <dbReference type="ARBA" id="ARBA00022553"/>
    </source>
</evidence>
<keyword evidence="2" id="KW-0597">Phosphoprotein</keyword>
<dbReference type="InterPro" id="IPR036736">
    <property type="entry name" value="ACP-like_sf"/>
</dbReference>
<sequence>MNIEAIIKQVANEHKINLDMNNKNVTLKDIGIDSLAAMNLIMKVEDKVGFQLDDSEILKIRTLGDLIRAFEQH</sequence>
<dbReference type="EMBL" id="JFDP01000043">
    <property type="protein sequence ID" value="KEZ23416.1"/>
    <property type="molecule type" value="Genomic_DNA"/>
</dbReference>
<evidence type="ECO:0000259" key="3">
    <source>
        <dbReference type="PROSITE" id="PS50075"/>
    </source>
</evidence>
<dbReference type="AlphaFoldDB" id="A0A084EZM4"/>
<evidence type="ECO:0000313" key="4">
    <source>
        <dbReference type="EMBL" id="KEZ23416.1"/>
    </source>
</evidence>
<evidence type="ECO:0000256" key="1">
    <source>
        <dbReference type="ARBA" id="ARBA00022450"/>
    </source>
</evidence>
<name>A0A084EZM4_9BACT</name>
<dbReference type="RefSeq" id="WP_038102528.1">
    <property type="nucleotide sequence ID" value="NZ_JFDP01000043.1"/>
</dbReference>